<gene>
    <name evidence="2" type="ORF">D3H65_08190</name>
</gene>
<protein>
    <submittedName>
        <fullName evidence="2">Uncharacterized protein</fullName>
    </submittedName>
</protein>
<dbReference type="KEGG" id="pseg:D3H65_08190"/>
<feature type="chain" id="PRO_5017780072" evidence="1">
    <location>
        <begin position="22"/>
        <end position="116"/>
    </location>
</feature>
<dbReference type="OrthoDB" id="1496174at2"/>
<feature type="signal peptide" evidence="1">
    <location>
        <begin position="1"/>
        <end position="21"/>
    </location>
</feature>
<keyword evidence="1" id="KW-0732">Signal</keyword>
<organism evidence="2 3">
    <name type="scientific">Paraflavitalea soli</name>
    <dbReference type="NCBI Taxonomy" id="2315862"/>
    <lineage>
        <taxon>Bacteria</taxon>
        <taxon>Pseudomonadati</taxon>
        <taxon>Bacteroidota</taxon>
        <taxon>Chitinophagia</taxon>
        <taxon>Chitinophagales</taxon>
        <taxon>Chitinophagaceae</taxon>
        <taxon>Paraflavitalea</taxon>
    </lineage>
</organism>
<dbReference type="AlphaFoldDB" id="A0A3B7MKZ5"/>
<sequence length="116" mass="12357">MRSSLILALCTVLILASGACKKDKKEPSPDDCFSGSTIIRQITDAAATVYVTATTHGIYLVEKGAIDTRLIPCNLPKEFLQNNLAVMVSGEVRSGVAVAGGPCCSQNFVITKIRRL</sequence>
<accession>A0A3B7MKZ5</accession>
<evidence type="ECO:0000313" key="3">
    <source>
        <dbReference type="Proteomes" id="UP000263900"/>
    </source>
</evidence>
<dbReference type="EMBL" id="CP032157">
    <property type="protein sequence ID" value="AXY73963.1"/>
    <property type="molecule type" value="Genomic_DNA"/>
</dbReference>
<dbReference type="PROSITE" id="PS51257">
    <property type="entry name" value="PROKAR_LIPOPROTEIN"/>
    <property type="match status" value="1"/>
</dbReference>
<name>A0A3B7MKZ5_9BACT</name>
<proteinExistence type="predicted"/>
<keyword evidence="3" id="KW-1185">Reference proteome</keyword>
<evidence type="ECO:0000313" key="2">
    <source>
        <dbReference type="EMBL" id="AXY73963.1"/>
    </source>
</evidence>
<dbReference type="Proteomes" id="UP000263900">
    <property type="component" value="Chromosome"/>
</dbReference>
<reference evidence="2 3" key="1">
    <citation type="submission" date="2018-09" db="EMBL/GenBank/DDBJ databases">
        <title>Genome sequencing of strain 6GH32-13.</title>
        <authorList>
            <person name="Weon H.-Y."/>
            <person name="Heo J."/>
            <person name="Kwon S.-W."/>
        </authorList>
    </citation>
    <scope>NUCLEOTIDE SEQUENCE [LARGE SCALE GENOMIC DNA]</scope>
    <source>
        <strain evidence="2 3">5GH32-13</strain>
    </source>
</reference>
<dbReference type="RefSeq" id="WP_119049850.1">
    <property type="nucleotide sequence ID" value="NZ_CP032157.1"/>
</dbReference>
<evidence type="ECO:0000256" key="1">
    <source>
        <dbReference type="SAM" id="SignalP"/>
    </source>
</evidence>